<evidence type="ECO:0000256" key="10">
    <source>
        <dbReference type="ARBA" id="ARBA00022840"/>
    </source>
</evidence>
<evidence type="ECO:0000259" key="13">
    <source>
        <dbReference type="PROSITE" id="PS50109"/>
    </source>
</evidence>
<dbReference type="GO" id="GO:0005524">
    <property type="term" value="F:ATP binding"/>
    <property type="evidence" value="ECO:0007669"/>
    <property type="project" value="UniProtKB-KW"/>
</dbReference>
<organism evidence="14 15">
    <name type="scientific">Parabacteroides distasonis</name>
    <dbReference type="NCBI Taxonomy" id="823"/>
    <lineage>
        <taxon>Bacteria</taxon>
        <taxon>Pseudomonadati</taxon>
        <taxon>Bacteroidota</taxon>
        <taxon>Bacteroidia</taxon>
        <taxon>Bacteroidales</taxon>
        <taxon>Tannerellaceae</taxon>
        <taxon>Parabacteroides</taxon>
    </lineage>
</organism>
<comment type="subcellular location">
    <subcellularLocation>
        <location evidence="2">Cell membrane</location>
    </subcellularLocation>
    <subcellularLocation>
        <location evidence="3">Membrane raft</location>
        <topology evidence="3">Multi-pass membrane protein</topology>
    </subcellularLocation>
</comment>
<gene>
    <name evidence="14" type="ORF">GKD59_18720</name>
</gene>
<proteinExistence type="predicted"/>
<dbReference type="FunFam" id="1.10.287.130:FF:000001">
    <property type="entry name" value="Two-component sensor histidine kinase"/>
    <property type="match status" value="1"/>
</dbReference>
<keyword evidence="11" id="KW-0902">Two-component regulatory system</keyword>
<dbReference type="Gene3D" id="3.30.565.10">
    <property type="entry name" value="Histidine kinase-like ATPase, C-terminal domain"/>
    <property type="match status" value="1"/>
</dbReference>
<evidence type="ECO:0000256" key="4">
    <source>
        <dbReference type="ARBA" id="ARBA00012438"/>
    </source>
</evidence>
<keyword evidence="6" id="KW-0597">Phosphoprotein</keyword>
<dbReference type="Proteomes" id="UP000463337">
    <property type="component" value="Unassembled WGS sequence"/>
</dbReference>
<comment type="caution">
    <text evidence="14">The sequence shown here is derived from an EMBL/GenBank/DDBJ whole genome shotgun (WGS) entry which is preliminary data.</text>
</comment>
<dbReference type="FunFam" id="3.30.565.10:FF:000023">
    <property type="entry name" value="PAS domain-containing sensor histidine kinase"/>
    <property type="match status" value="1"/>
</dbReference>
<evidence type="ECO:0000256" key="9">
    <source>
        <dbReference type="ARBA" id="ARBA00022777"/>
    </source>
</evidence>
<dbReference type="Gene3D" id="1.10.287.130">
    <property type="match status" value="1"/>
</dbReference>
<dbReference type="InterPro" id="IPR036890">
    <property type="entry name" value="HATPase_C_sf"/>
</dbReference>
<dbReference type="PANTHER" id="PTHR43711">
    <property type="entry name" value="TWO-COMPONENT HISTIDINE KINASE"/>
    <property type="match status" value="1"/>
</dbReference>
<dbReference type="EC" id="2.7.13.3" evidence="4"/>
<evidence type="ECO:0000256" key="2">
    <source>
        <dbReference type="ARBA" id="ARBA00004236"/>
    </source>
</evidence>
<evidence type="ECO:0000256" key="1">
    <source>
        <dbReference type="ARBA" id="ARBA00000085"/>
    </source>
</evidence>
<dbReference type="GO" id="GO:0045121">
    <property type="term" value="C:membrane raft"/>
    <property type="evidence" value="ECO:0007669"/>
    <property type="project" value="UniProtKB-SubCell"/>
</dbReference>
<evidence type="ECO:0000256" key="3">
    <source>
        <dbReference type="ARBA" id="ARBA00004314"/>
    </source>
</evidence>
<evidence type="ECO:0000313" key="15">
    <source>
        <dbReference type="Proteomes" id="UP000463337"/>
    </source>
</evidence>
<accession>A0A415MHW7</accession>
<dbReference type="InterPro" id="IPR050736">
    <property type="entry name" value="Sensor_HK_Regulatory"/>
</dbReference>
<keyword evidence="9 14" id="KW-0418">Kinase</keyword>
<keyword evidence="12" id="KW-0472">Membrane</keyword>
<evidence type="ECO:0000256" key="12">
    <source>
        <dbReference type="ARBA" id="ARBA00023136"/>
    </source>
</evidence>
<dbReference type="SMART" id="SM00388">
    <property type="entry name" value="HisKA"/>
    <property type="match status" value="1"/>
</dbReference>
<dbReference type="SMART" id="SM00387">
    <property type="entry name" value="HATPase_c"/>
    <property type="match status" value="1"/>
</dbReference>
<evidence type="ECO:0000256" key="8">
    <source>
        <dbReference type="ARBA" id="ARBA00022741"/>
    </source>
</evidence>
<dbReference type="Pfam" id="PF02518">
    <property type="entry name" value="HATPase_c"/>
    <property type="match status" value="1"/>
</dbReference>
<dbReference type="InterPro" id="IPR003661">
    <property type="entry name" value="HisK_dim/P_dom"/>
</dbReference>
<evidence type="ECO:0000256" key="7">
    <source>
        <dbReference type="ARBA" id="ARBA00022679"/>
    </source>
</evidence>
<dbReference type="InterPro" id="IPR036097">
    <property type="entry name" value="HisK_dim/P_sf"/>
</dbReference>
<dbReference type="SUPFAM" id="SSF55874">
    <property type="entry name" value="ATPase domain of HSP90 chaperone/DNA topoisomerase II/histidine kinase"/>
    <property type="match status" value="1"/>
</dbReference>
<dbReference type="PRINTS" id="PR00344">
    <property type="entry name" value="BCTRLSENSOR"/>
</dbReference>
<dbReference type="EMBL" id="WKLT01000021">
    <property type="protein sequence ID" value="MRY59898.1"/>
    <property type="molecule type" value="Genomic_DNA"/>
</dbReference>
<keyword evidence="10" id="KW-0067">ATP-binding</keyword>
<evidence type="ECO:0000256" key="11">
    <source>
        <dbReference type="ARBA" id="ARBA00023012"/>
    </source>
</evidence>
<dbReference type="GO" id="GO:0005886">
    <property type="term" value="C:plasma membrane"/>
    <property type="evidence" value="ECO:0007669"/>
    <property type="project" value="UniProtKB-SubCell"/>
</dbReference>
<sequence>MKSAFLANMSHEIRTPLNAIVGFSNLMNTDIELSKEERENFTELINTNSDLLLNLINDILDLSRIESGRMSFSFQQYSLNELISTIYQTFQVLMPENVELRMQIPEKSISIPTDKFRLTQVITNFLSNAIKFTQKGYILIGYEYREEERHVHIFVEDTGIGIPKEKQDAVFNRFTKLDEFAKGTGLGLSICKVIAERFDGYIAVESEIGKGSRFSIILPLNPKHTESD</sequence>
<keyword evidence="8" id="KW-0547">Nucleotide-binding</keyword>
<keyword evidence="5" id="KW-1003">Cell membrane</keyword>
<dbReference type="Pfam" id="PF00512">
    <property type="entry name" value="HisKA"/>
    <property type="match status" value="1"/>
</dbReference>
<dbReference type="PANTHER" id="PTHR43711:SF31">
    <property type="entry name" value="HISTIDINE KINASE"/>
    <property type="match status" value="1"/>
</dbReference>
<name>A0A415MHW7_PARDI</name>
<dbReference type="InterPro" id="IPR004358">
    <property type="entry name" value="Sig_transdc_His_kin-like_C"/>
</dbReference>
<dbReference type="InterPro" id="IPR005467">
    <property type="entry name" value="His_kinase_dom"/>
</dbReference>
<dbReference type="SUPFAM" id="SSF47384">
    <property type="entry name" value="Homodimeric domain of signal transducing histidine kinase"/>
    <property type="match status" value="1"/>
</dbReference>
<dbReference type="CDD" id="cd00082">
    <property type="entry name" value="HisKA"/>
    <property type="match status" value="1"/>
</dbReference>
<reference evidence="14 15" key="1">
    <citation type="journal article" date="2019" name="Nat. Med.">
        <title>A library of human gut bacterial isolates paired with longitudinal multiomics data enables mechanistic microbiome research.</title>
        <authorList>
            <person name="Poyet M."/>
            <person name="Groussin M."/>
            <person name="Gibbons S.M."/>
            <person name="Avila-Pacheco J."/>
            <person name="Jiang X."/>
            <person name="Kearney S.M."/>
            <person name="Perrotta A.R."/>
            <person name="Berdy B."/>
            <person name="Zhao S."/>
            <person name="Lieberman T.D."/>
            <person name="Swanson P.K."/>
            <person name="Smith M."/>
            <person name="Roesemann S."/>
            <person name="Alexander J.E."/>
            <person name="Rich S.A."/>
            <person name="Livny J."/>
            <person name="Vlamakis H."/>
            <person name="Clish C."/>
            <person name="Bullock K."/>
            <person name="Deik A."/>
            <person name="Scott J."/>
            <person name="Pierce K.A."/>
            <person name="Xavier R.J."/>
            <person name="Alm E.J."/>
        </authorList>
    </citation>
    <scope>NUCLEOTIDE SEQUENCE [LARGE SCALE GENOMIC DNA]</scope>
    <source>
        <strain evidence="14 15">BIOML-A41</strain>
    </source>
</reference>
<dbReference type="GO" id="GO:0000155">
    <property type="term" value="F:phosphorelay sensor kinase activity"/>
    <property type="evidence" value="ECO:0007669"/>
    <property type="project" value="InterPro"/>
</dbReference>
<dbReference type="AlphaFoldDB" id="A0A415MHW7"/>
<evidence type="ECO:0000256" key="6">
    <source>
        <dbReference type="ARBA" id="ARBA00022553"/>
    </source>
</evidence>
<dbReference type="InterPro" id="IPR003594">
    <property type="entry name" value="HATPase_dom"/>
</dbReference>
<evidence type="ECO:0000313" key="14">
    <source>
        <dbReference type="EMBL" id="MRY59898.1"/>
    </source>
</evidence>
<comment type="catalytic activity">
    <reaction evidence="1">
        <text>ATP + protein L-histidine = ADP + protein N-phospho-L-histidine.</text>
        <dbReference type="EC" id="2.7.13.3"/>
    </reaction>
</comment>
<protein>
    <recommendedName>
        <fullName evidence="4">histidine kinase</fullName>
        <ecNumber evidence="4">2.7.13.3</ecNumber>
    </recommendedName>
</protein>
<evidence type="ECO:0000256" key="5">
    <source>
        <dbReference type="ARBA" id="ARBA00022475"/>
    </source>
</evidence>
<dbReference type="PROSITE" id="PS50109">
    <property type="entry name" value="HIS_KIN"/>
    <property type="match status" value="1"/>
</dbReference>
<feature type="domain" description="Histidine kinase" evidence="13">
    <location>
        <begin position="8"/>
        <end position="222"/>
    </location>
</feature>
<keyword evidence="7" id="KW-0808">Transferase</keyword>